<dbReference type="STRING" id="234267.Acid_4359"/>
<gene>
    <name evidence="5" type="ordered locus">Acid_4359</name>
</gene>
<proteinExistence type="inferred from homology"/>
<dbReference type="CDD" id="cd06442">
    <property type="entry name" value="DPM1_like"/>
    <property type="match status" value="1"/>
</dbReference>
<keyword evidence="3 5" id="KW-0808">Transferase</keyword>
<reference evidence="5" key="1">
    <citation type="submission" date="2006-10" db="EMBL/GenBank/DDBJ databases">
        <title>Complete sequence of Solibacter usitatus Ellin6076.</title>
        <authorList>
            <consortium name="US DOE Joint Genome Institute"/>
            <person name="Copeland A."/>
            <person name="Lucas S."/>
            <person name="Lapidus A."/>
            <person name="Barry K."/>
            <person name="Detter J.C."/>
            <person name="Glavina del Rio T."/>
            <person name="Hammon N."/>
            <person name="Israni S."/>
            <person name="Dalin E."/>
            <person name="Tice H."/>
            <person name="Pitluck S."/>
            <person name="Thompson L.S."/>
            <person name="Brettin T."/>
            <person name="Bruce D."/>
            <person name="Han C."/>
            <person name="Tapia R."/>
            <person name="Gilna P."/>
            <person name="Schmutz J."/>
            <person name="Larimer F."/>
            <person name="Land M."/>
            <person name="Hauser L."/>
            <person name="Kyrpides N."/>
            <person name="Mikhailova N."/>
            <person name="Janssen P.H."/>
            <person name="Kuske C.R."/>
            <person name="Richardson P."/>
        </authorList>
    </citation>
    <scope>NUCLEOTIDE SEQUENCE</scope>
    <source>
        <strain evidence="5">Ellin6076</strain>
    </source>
</reference>
<dbReference type="Pfam" id="PF00535">
    <property type="entry name" value="Glycos_transf_2"/>
    <property type="match status" value="1"/>
</dbReference>
<name>Q01YE4_SOLUE</name>
<dbReference type="GO" id="GO:0009247">
    <property type="term" value="P:glycolipid biosynthetic process"/>
    <property type="evidence" value="ECO:0007669"/>
    <property type="project" value="TreeGrafter"/>
</dbReference>
<protein>
    <submittedName>
        <fullName evidence="5">Dolichyl-phosphate beta-D-mannosyltransferase</fullName>
        <ecNumber evidence="5">2.4.1.83</ecNumber>
    </submittedName>
</protein>
<dbReference type="InterPro" id="IPR039528">
    <property type="entry name" value="DPM1-like"/>
</dbReference>
<evidence type="ECO:0000259" key="4">
    <source>
        <dbReference type="Pfam" id="PF00535"/>
    </source>
</evidence>
<organism evidence="5">
    <name type="scientific">Solibacter usitatus (strain Ellin6076)</name>
    <dbReference type="NCBI Taxonomy" id="234267"/>
    <lineage>
        <taxon>Bacteria</taxon>
        <taxon>Pseudomonadati</taxon>
        <taxon>Acidobacteriota</taxon>
        <taxon>Terriglobia</taxon>
        <taxon>Bryobacterales</taxon>
        <taxon>Solibacteraceae</taxon>
        <taxon>Candidatus Solibacter</taxon>
    </lineage>
</organism>
<dbReference type="HOGENOM" id="CLU_033536_13_0_0"/>
<dbReference type="KEGG" id="sus:Acid_4359"/>
<dbReference type="PANTHER" id="PTHR43398:SF1">
    <property type="entry name" value="DOLICHOL-PHOSPHATE MANNOSYLTRANSFERASE SUBUNIT 1"/>
    <property type="match status" value="1"/>
</dbReference>
<dbReference type="PANTHER" id="PTHR43398">
    <property type="entry name" value="DOLICHOL-PHOSPHATE MANNOSYLTRANSFERASE SUBUNIT 1"/>
    <property type="match status" value="1"/>
</dbReference>
<accession>Q01YE4</accession>
<dbReference type="CAZy" id="GT2">
    <property type="family name" value="Glycosyltransferase Family 2"/>
</dbReference>
<evidence type="ECO:0000313" key="5">
    <source>
        <dbReference type="EMBL" id="ABJ85321.1"/>
    </source>
</evidence>
<dbReference type="eggNOG" id="COG0463">
    <property type="taxonomic scope" value="Bacteria"/>
</dbReference>
<evidence type="ECO:0000256" key="3">
    <source>
        <dbReference type="ARBA" id="ARBA00022679"/>
    </source>
</evidence>
<dbReference type="Gene3D" id="3.90.550.10">
    <property type="entry name" value="Spore Coat Polysaccharide Biosynthesis Protein SpsA, Chain A"/>
    <property type="match status" value="1"/>
</dbReference>
<dbReference type="EC" id="2.4.1.83" evidence="5"/>
<dbReference type="OrthoDB" id="9810303at2"/>
<dbReference type="SUPFAM" id="SSF53448">
    <property type="entry name" value="Nucleotide-diphospho-sugar transferases"/>
    <property type="match status" value="1"/>
</dbReference>
<sequence length="236" mass="26700">MKAIAVVPTYNEIENLPRIVELIRAQPGGWHILVVDDGSPDGTGRLADELSARYAGELFVLHRTKKEGLGRAYVAGFQWVLARPDYEVIVQMDADLSHDPEYLTPMAEMLKEHDLVLGSRYLNGISVVNWDFKRLLLSKGASVYVRMITGMPYSDATGGYKAWRRNALAAVGLDQLFSNGYLFQIETTYRLHRLKKYSIGQTSIIFRDRDLGRSKIDMPIILEAVWGVIRLRLTGR</sequence>
<feature type="domain" description="Glycosyltransferase 2-like" evidence="4">
    <location>
        <begin position="6"/>
        <end position="169"/>
    </location>
</feature>
<evidence type="ECO:0000256" key="1">
    <source>
        <dbReference type="ARBA" id="ARBA00006739"/>
    </source>
</evidence>
<dbReference type="InterPro" id="IPR029044">
    <property type="entry name" value="Nucleotide-diphossugar_trans"/>
</dbReference>
<dbReference type="AlphaFoldDB" id="Q01YE4"/>
<evidence type="ECO:0000256" key="2">
    <source>
        <dbReference type="ARBA" id="ARBA00022676"/>
    </source>
</evidence>
<dbReference type="InParanoid" id="Q01YE4"/>
<dbReference type="InterPro" id="IPR001173">
    <property type="entry name" value="Glyco_trans_2-like"/>
</dbReference>
<dbReference type="FunFam" id="3.90.550.10:FF:000122">
    <property type="entry name" value="Dolichol-phosphate mannosyltransferase subunit 1"/>
    <property type="match status" value="1"/>
</dbReference>
<dbReference type="GO" id="GO:0004582">
    <property type="term" value="F:dolichyl-phosphate beta-D-mannosyltransferase activity"/>
    <property type="evidence" value="ECO:0007669"/>
    <property type="project" value="UniProtKB-EC"/>
</dbReference>
<dbReference type="GO" id="GO:0016020">
    <property type="term" value="C:membrane"/>
    <property type="evidence" value="ECO:0007669"/>
    <property type="project" value="GOC"/>
</dbReference>
<comment type="similarity">
    <text evidence="1">Belongs to the glycosyltransferase 2 family.</text>
</comment>
<keyword evidence="2 5" id="KW-0328">Glycosyltransferase</keyword>
<dbReference type="EMBL" id="CP000473">
    <property type="protein sequence ID" value="ABJ85321.1"/>
    <property type="molecule type" value="Genomic_DNA"/>
</dbReference>